<evidence type="ECO:0000256" key="1">
    <source>
        <dbReference type="ARBA" id="ARBA00022723"/>
    </source>
</evidence>
<evidence type="ECO:0000256" key="6">
    <source>
        <dbReference type="PROSITE-ProRule" id="PRU00042"/>
    </source>
</evidence>
<evidence type="ECO:0000256" key="2">
    <source>
        <dbReference type="ARBA" id="ARBA00022737"/>
    </source>
</evidence>
<gene>
    <name evidence="8" type="ORF">RCL2_003011500</name>
</gene>
<dbReference type="Pfam" id="PF00096">
    <property type="entry name" value="zf-C2H2"/>
    <property type="match status" value="3"/>
</dbReference>
<comment type="caution">
    <text evidence="8">The sequence shown here is derived from an EMBL/GenBank/DDBJ whole genome shotgun (WGS) entry which is preliminary data.</text>
</comment>
<evidence type="ECO:0000313" key="8">
    <source>
        <dbReference type="EMBL" id="GET03791.1"/>
    </source>
</evidence>
<protein>
    <submittedName>
        <fullName evidence="8">Wilms tumor protein</fullName>
    </submittedName>
</protein>
<feature type="domain" description="C2H2-type" evidence="7">
    <location>
        <begin position="181"/>
        <end position="204"/>
    </location>
</feature>
<organism evidence="8 9">
    <name type="scientific">Rhizophagus clarus</name>
    <dbReference type="NCBI Taxonomy" id="94130"/>
    <lineage>
        <taxon>Eukaryota</taxon>
        <taxon>Fungi</taxon>
        <taxon>Fungi incertae sedis</taxon>
        <taxon>Mucoromycota</taxon>
        <taxon>Glomeromycotina</taxon>
        <taxon>Glomeromycetes</taxon>
        <taxon>Glomerales</taxon>
        <taxon>Glomeraceae</taxon>
        <taxon>Rhizophagus</taxon>
    </lineage>
</organism>
<dbReference type="FunFam" id="3.30.160.60:FF:001732">
    <property type="entry name" value="Zgc:162936"/>
    <property type="match status" value="1"/>
</dbReference>
<sequence>MIFVSKKINCTQEYNQELFGMYHKIDLSNFSNENCYAELNPNHYIPPPKQYVSLKEIECGGTVPPTTKVVDHTNEVNQVSQDPRVDYFLNDQIRSQVPVNGNNLFKPNKKKNCQIPNKIKFLCDYPGCMKPFKDNNHLQIHQRKHTGEKPFTCDYQGCERRFSQKNNLKTHQRIHNDEKPYECEVCHKKFRQPTNLNVHHKKSHPFLMR</sequence>
<dbReference type="SUPFAM" id="SSF57667">
    <property type="entry name" value="beta-beta-alpha zinc fingers"/>
    <property type="match status" value="2"/>
</dbReference>
<dbReference type="EMBL" id="BLAL01000334">
    <property type="protein sequence ID" value="GET03791.1"/>
    <property type="molecule type" value="Genomic_DNA"/>
</dbReference>
<name>A0A8H3R4I5_9GLOM</name>
<keyword evidence="2" id="KW-0677">Repeat</keyword>
<dbReference type="InterPro" id="IPR013087">
    <property type="entry name" value="Znf_C2H2_type"/>
</dbReference>
<keyword evidence="4" id="KW-0862">Zinc</keyword>
<accession>A0A8H3R4I5</accession>
<evidence type="ECO:0000313" key="9">
    <source>
        <dbReference type="Proteomes" id="UP000615446"/>
    </source>
</evidence>
<dbReference type="GO" id="GO:0000981">
    <property type="term" value="F:DNA-binding transcription factor activity, RNA polymerase II-specific"/>
    <property type="evidence" value="ECO:0007669"/>
    <property type="project" value="TreeGrafter"/>
</dbReference>
<dbReference type="PROSITE" id="PS50157">
    <property type="entry name" value="ZINC_FINGER_C2H2_2"/>
    <property type="match status" value="3"/>
</dbReference>
<feature type="domain" description="C2H2-type" evidence="7">
    <location>
        <begin position="151"/>
        <end position="180"/>
    </location>
</feature>
<keyword evidence="5" id="KW-0539">Nucleus</keyword>
<feature type="domain" description="C2H2-type" evidence="7">
    <location>
        <begin position="121"/>
        <end position="150"/>
    </location>
</feature>
<dbReference type="OrthoDB" id="8117402at2759"/>
<dbReference type="GO" id="GO:0031519">
    <property type="term" value="C:PcG protein complex"/>
    <property type="evidence" value="ECO:0007669"/>
    <property type="project" value="TreeGrafter"/>
</dbReference>
<dbReference type="GO" id="GO:0000978">
    <property type="term" value="F:RNA polymerase II cis-regulatory region sequence-specific DNA binding"/>
    <property type="evidence" value="ECO:0007669"/>
    <property type="project" value="TreeGrafter"/>
</dbReference>
<reference evidence="8" key="1">
    <citation type="submission" date="2019-10" db="EMBL/GenBank/DDBJ databases">
        <title>Conservation and host-specific expression of non-tandemly repeated heterogenous ribosome RNA gene in arbuscular mycorrhizal fungi.</title>
        <authorList>
            <person name="Maeda T."/>
            <person name="Kobayashi Y."/>
            <person name="Nakagawa T."/>
            <person name="Ezawa T."/>
            <person name="Yamaguchi K."/>
            <person name="Bino T."/>
            <person name="Nishimoto Y."/>
            <person name="Shigenobu S."/>
            <person name="Kawaguchi M."/>
        </authorList>
    </citation>
    <scope>NUCLEOTIDE SEQUENCE</scope>
    <source>
        <strain evidence="8">HR1</strain>
    </source>
</reference>
<dbReference type="PROSITE" id="PS00028">
    <property type="entry name" value="ZINC_FINGER_C2H2_1"/>
    <property type="match status" value="3"/>
</dbReference>
<evidence type="ECO:0000256" key="4">
    <source>
        <dbReference type="ARBA" id="ARBA00022833"/>
    </source>
</evidence>
<evidence type="ECO:0000259" key="7">
    <source>
        <dbReference type="PROSITE" id="PS50157"/>
    </source>
</evidence>
<dbReference type="PANTHER" id="PTHR14003:SF23">
    <property type="entry name" value="ZINC FINGER PROTEIN 143"/>
    <property type="match status" value="1"/>
</dbReference>
<dbReference type="InterPro" id="IPR036236">
    <property type="entry name" value="Znf_C2H2_sf"/>
</dbReference>
<dbReference type="FunFam" id="3.30.160.60:FF:000125">
    <property type="entry name" value="Putative zinc finger protein 143"/>
    <property type="match status" value="2"/>
</dbReference>
<keyword evidence="1" id="KW-0479">Metal-binding</keyword>
<dbReference type="GO" id="GO:0008270">
    <property type="term" value="F:zinc ion binding"/>
    <property type="evidence" value="ECO:0007669"/>
    <property type="project" value="UniProtKB-KW"/>
</dbReference>
<dbReference type="Proteomes" id="UP000615446">
    <property type="component" value="Unassembled WGS sequence"/>
</dbReference>
<dbReference type="AlphaFoldDB" id="A0A8H3R4I5"/>
<dbReference type="PANTHER" id="PTHR14003">
    <property type="entry name" value="TRANSCRIPTIONAL REPRESSOR PROTEIN YY"/>
    <property type="match status" value="1"/>
</dbReference>
<evidence type="ECO:0000256" key="5">
    <source>
        <dbReference type="ARBA" id="ARBA00023242"/>
    </source>
</evidence>
<evidence type="ECO:0000256" key="3">
    <source>
        <dbReference type="ARBA" id="ARBA00022771"/>
    </source>
</evidence>
<dbReference type="GO" id="GO:0000785">
    <property type="term" value="C:chromatin"/>
    <property type="evidence" value="ECO:0007669"/>
    <property type="project" value="TreeGrafter"/>
</dbReference>
<dbReference type="GO" id="GO:0005667">
    <property type="term" value="C:transcription regulator complex"/>
    <property type="evidence" value="ECO:0007669"/>
    <property type="project" value="TreeGrafter"/>
</dbReference>
<dbReference type="Gene3D" id="3.30.160.60">
    <property type="entry name" value="Classic Zinc Finger"/>
    <property type="match status" value="3"/>
</dbReference>
<keyword evidence="3 6" id="KW-0863">Zinc-finger</keyword>
<dbReference type="SMART" id="SM00355">
    <property type="entry name" value="ZnF_C2H2"/>
    <property type="match status" value="3"/>
</dbReference>
<proteinExistence type="predicted"/>
<dbReference type="GO" id="GO:0045893">
    <property type="term" value="P:positive regulation of DNA-templated transcription"/>
    <property type="evidence" value="ECO:0007669"/>
    <property type="project" value="UniProtKB-ARBA"/>
</dbReference>